<proteinExistence type="inferred from homology"/>
<protein>
    <submittedName>
        <fullName evidence="3">Cobalt-zinc-cadmium resistance protein CzcC</fullName>
    </submittedName>
</protein>
<dbReference type="GO" id="GO:0015562">
    <property type="term" value="F:efflux transmembrane transporter activity"/>
    <property type="evidence" value="ECO:0007669"/>
    <property type="project" value="InterPro"/>
</dbReference>
<evidence type="ECO:0000256" key="2">
    <source>
        <dbReference type="SAM" id="MobiDB-lite"/>
    </source>
</evidence>
<dbReference type="Proteomes" id="UP000316426">
    <property type="component" value="Chromosome"/>
</dbReference>
<dbReference type="InterPro" id="IPR003423">
    <property type="entry name" value="OMP_efflux"/>
</dbReference>
<accession>A0A518KC54</accession>
<dbReference type="RefSeq" id="WP_197529486.1">
    <property type="nucleotide sequence ID" value="NZ_CP036349.1"/>
</dbReference>
<evidence type="ECO:0000256" key="1">
    <source>
        <dbReference type="ARBA" id="ARBA00007613"/>
    </source>
</evidence>
<dbReference type="Gene3D" id="1.20.1600.10">
    <property type="entry name" value="Outer membrane efflux proteins (OEP)"/>
    <property type="match status" value="1"/>
</dbReference>
<dbReference type="AlphaFoldDB" id="A0A518KC54"/>
<dbReference type="EMBL" id="CP036349">
    <property type="protein sequence ID" value="QDV75383.1"/>
    <property type="molecule type" value="Genomic_DNA"/>
</dbReference>
<dbReference type="Pfam" id="PF02321">
    <property type="entry name" value="OEP"/>
    <property type="match status" value="2"/>
</dbReference>
<dbReference type="PANTHER" id="PTHR30203:SF24">
    <property type="entry name" value="BLR4935 PROTEIN"/>
    <property type="match status" value="1"/>
</dbReference>
<reference evidence="3 4" key="1">
    <citation type="submission" date="2019-02" db="EMBL/GenBank/DDBJ databases">
        <title>Deep-cultivation of Planctomycetes and their phenomic and genomic characterization uncovers novel biology.</title>
        <authorList>
            <person name="Wiegand S."/>
            <person name="Jogler M."/>
            <person name="Boedeker C."/>
            <person name="Pinto D."/>
            <person name="Vollmers J."/>
            <person name="Rivas-Marin E."/>
            <person name="Kohn T."/>
            <person name="Peeters S.H."/>
            <person name="Heuer A."/>
            <person name="Rast P."/>
            <person name="Oberbeckmann S."/>
            <person name="Bunk B."/>
            <person name="Jeske O."/>
            <person name="Meyerdierks A."/>
            <person name="Storesund J.E."/>
            <person name="Kallscheuer N."/>
            <person name="Luecker S."/>
            <person name="Lage O.M."/>
            <person name="Pohl T."/>
            <person name="Merkel B.J."/>
            <person name="Hornburger P."/>
            <person name="Mueller R.-W."/>
            <person name="Bruemmer F."/>
            <person name="Labrenz M."/>
            <person name="Spormann A.M."/>
            <person name="Op den Camp H."/>
            <person name="Overmann J."/>
            <person name="Amann R."/>
            <person name="Jetten M.S.M."/>
            <person name="Mascher T."/>
            <person name="Medema M.H."/>
            <person name="Devos D.P."/>
            <person name="Kaster A.-K."/>
            <person name="Ovreas L."/>
            <person name="Rohde M."/>
            <person name="Galperin M.Y."/>
            <person name="Jogler C."/>
        </authorList>
    </citation>
    <scope>NUCLEOTIDE SEQUENCE [LARGE SCALE GENOMIC DNA]</scope>
    <source>
        <strain evidence="3 4">Spa11</strain>
    </source>
</reference>
<dbReference type="SUPFAM" id="SSF56954">
    <property type="entry name" value="Outer membrane efflux proteins (OEP)"/>
    <property type="match status" value="1"/>
</dbReference>
<keyword evidence="4" id="KW-1185">Reference proteome</keyword>
<gene>
    <name evidence="3" type="primary">czcC_5</name>
    <name evidence="3" type="ORF">Spa11_36000</name>
</gene>
<evidence type="ECO:0000313" key="3">
    <source>
        <dbReference type="EMBL" id="QDV75383.1"/>
    </source>
</evidence>
<name>A0A518KC54_9BACT</name>
<sequence>MKTTHRTGHSLAGVAIVGMMAIAAMAPPIVSAQESAGTLRNPLDPSPPIERLPPPAALTSAEASEGGLSLKDLEAIALSQNPSIARVYALVGAAKGAWVQAGLPPNPSLGYDGQQLGSGGLAEQHGVAFGQEIVTGGKLRLSRSVAQKRIEVAEQQFAAQRQRVLTDVRVAFYQVLIAQRQIELAEELIRVSGEGTKTVDALFRSKEVGRVDMLQAQLESEQAQIALQSARNRHEAAWRSLAAVIGDPTFSIRPLSGDPAAPAKEIEFDIALSRLRRSSPEVSAAVAELDRARFAVDRARVEPIPNINFMGLVNWQDNGIGGKADGGVAVTVPIPLWNRNQGAIAQAEREVAAARQAIDQVELSLQQRLAPVYETYADARNQVERYRETILPAADEALTLSRKMYGAGEANYLNVLTAQRTYAQTKSNYLDAALRLRISEVVIEGMLLSGSLDTGQGVDQAYAPSTAGREMQTTPLFFNR</sequence>
<organism evidence="3 4">
    <name type="scientific">Botrimarina mediterranea</name>
    <dbReference type="NCBI Taxonomy" id="2528022"/>
    <lineage>
        <taxon>Bacteria</taxon>
        <taxon>Pseudomonadati</taxon>
        <taxon>Planctomycetota</taxon>
        <taxon>Planctomycetia</taxon>
        <taxon>Pirellulales</taxon>
        <taxon>Lacipirellulaceae</taxon>
        <taxon>Botrimarina</taxon>
    </lineage>
</organism>
<feature type="region of interest" description="Disordered" evidence="2">
    <location>
        <begin position="35"/>
        <end position="63"/>
    </location>
</feature>
<dbReference type="KEGG" id="bmei:Spa11_36000"/>
<feature type="compositionally biased region" description="Pro residues" evidence="2">
    <location>
        <begin position="44"/>
        <end position="56"/>
    </location>
</feature>
<dbReference type="PANTHER" id="PTHR30203">
    <property type="entry name" value="OUTER MEMBRANE CATION EFFLUX PROTEIN"/>
    <property type="match status" value="1"/>
</dbReference>
<comment type="similarity">
    <text evidence="1">Belongs to the outer membrane factor (OMF) (TC 1.B.17) family.</text>
</comment>
<evidence type="ECO:0000313" key="4">
    <source>
        <dbReference type="Proteomes" id="UP000316426"/>
    </source>
</evidence>
<dbReference type="InterPro" id="IPR010131">
    <property type="entry name" value="MdtP/NodT-like"/>
</dbReference>